<dbReference type="InterPro" id="IPR007038">
    <property type="entry name" value="HupE_UreJ"/>
</dbReference>
<feature type="transmembrane region" description="Helical" evidence="1">
    <location>
        <begin position="39"/>
        <end position="59"/>
    </location>
</feature>
<keyword evidence="1" id="KW-0472">Membrane</keyword>
<feature type="transmembrane region" description="Helical" evidence="1">
    <location>
        <begin position="98"/>
        <end position="128"/>
    </location>
</feature>
<protein>
    <submittedName>
        <fullName evidence="3">HupE/UreJ family protein</fullName>
    </submittedName>
</protein>
<evidence type="ECO:0000256" key="2">
    <source>
        <dbReference type="SAM" id="SignalP"/>
    </source>
</evidence>
<keyword evidence="2" id="KW-0732">Signal</keyword>
<dbReference type="Pfam" id="PF04955">
    <property type="entry name" value="HupE_UreJ"/>
    <property type="match status" value="1"/>
</dbReference>
<keyword evidence="1" id="KW-1133">Transmembrane helix</keyword>
<evidence type="ECO:0000313" key="4">
    <source>
        <dbReference type="Proteomes" id="UP000267535"/>
    </source>
</evidence>
<gene>
    <name evidence="3" type="ORF">EHS89_19915</name>
</gene>
<feature type="chain" id="PRO_5018007402" evidence="2">
    <location>
        <begin position="24"/>
        <end position="192"/>
    </location>
</feature>
<accession>A0A3P1SJA4</accession>
<feature type="transmembrane region" description="Helical" evidence="1">
    <location>
        <begin position="71"/>
        <end position="92"/>
    </location>
</feature>
<feature type="signal peptide" evidence="2">
    <location>
        <begin position="1"/>
        <end position="23"/>
    </location>
</feature>
<dbReference type="EMBL" id="RQXV01000016">
    <property type="protein sequence ID" value="RRC96825.1"/>
    <property type="molecule type" value="Genomic_DNA"/>
</dbReference>
<keyword evidence="4" id="KW-1185">Reference proteome</keyword>
<dbReference type="RefSeq" id="WP_124927933.1">
    <property type="nucleotide sequence ID" value="NZ_BMOH01000001.1"/>
</dbReference>
<keyword evidence="1" id="KW-0812">Transmembrane</keyword>
<comment type="caution">
    <text evidence="3">The sequence shown here is derived from an EMBL/GenBank/DDBJ whole genome shotgun (WGS) entry which is preliminary data.</text>
</comment>
<dbReference type="AlphaFoldDB" id="A0A3P1SJA4"/>
<evidence type="ECO:0000256" key="1">
    <source>
        <dbReference type="SAM" id="Phobius"/>
    </source>
</evidence>
<feature type="transmembrane region" description="Helical" evidence="1">
    <location>
        <begin position="140"/>
        <end position="160"/>
    </location>
</feature>
<evidence type="ECO:0000313" key="3">
    <source>
        <dbReference type="EMBL" id="RRC96825.1"/>
    </source>
</evidence>
<dbReference type="OrthoDB" id="9808192at2"/>
<organism evidence="3 4">
    <name type="scientific">Amphritea balenae</name>
    <dbReference type="NCBI Taxonomy" id="452629"/>
    <lineage>
        <taxon>Bacteria</taxon>
        <taxon>Pseudomonadati</taxon>
        <taxon>Pseudomonadota</taxon>
        <taxon>Gammaproteobacteria</taxon>
        <taxon>Oceanospirillales</taxon>
        <taxon>Oceanospirillaceae</taxon>
        <taxon>Amphritea</taxon>
    </lineage>
</organism>
<dbReference type="Proteomes" id="UP000267535">
    <property type="component" value="Unassembled WGS sequence"/>
</dbReference>
<feature type="transmembrane region" description="Helical" evidence="1">
    <location>
        <begin position="172"/>
        <end position="190"/>
    </location>
</feature>
<proteinExistence type="predicted"/>
<sequence>MKFSPMISTITAAALLASTPAFAHTGDALTSSTLAGFLHPLTGMDHLLAMLAIGGWAAWQTKSAQIKVTLSLFLFLLAGFGLALSGIVLPMIESTIALSVLISGLLLTVAVRLPTGIAIAITAIFALAHGQAHGLGATGSILLFIAGFMSSSAVLYFTGMLSCQNLRQQLPALTRIGGSIIAMIGGYLLLTT</sequence>
<dbReference type="PIRSF" id="PIRSF016919">
    <property type="entry name" value="HupE_UreJ"/>
    <property type="match status" value="1"/>
</dbReference>
<reference evidence="3 4" key="1">
    <citation type="submission" date="2018-11" db="EMBL/GenBank/DDBJ databases">
        <title>The draft genome sequence of Amphritea balenae JAMM 1525T.</title>
        <authorList>
            <person name="Fang Z."/>
            <person name="Zhang Y."/>
            <person name="Han X."/>
        </authorList>
    </citation>
    <scope>NUCLEOTIDE SEQUENCE [LARGE SCALE GENOMIC DNA]</scope>
    <source>
        <strain evidence="3 4">JAMM 1525</strain>
    </source>
</reference>
<name>A0A3P1SJA4_9GAMM</name>